<organism evidence="1 2">
    <name type="scientific">Collimonas pratensis</name>
    <dbReference type="NCBI Taxonomy" id="279113"/>
    <lineage>
        <taxon>Bacteria</taxon>
        <taxon>Pseudomonadati</taxon>
        <taxon>Pseudomonadota</taxon>
        <taxon>Betaproteobacteria</taxon>
        <taxon>Burkholderiales</taxon>
        <taxon>Oxalobacteraceae</taxon>
        <taxon>Collimonas</taxon>
    </lineage>
</organism>
<reference evidence="1 2" key="1">
    <citation type="submission" date="2015-11" db="EMBL/GenBank/DDBJ databases">
        <title>Exploring the genomic traits of fungus-feeding bacterial genus Collimonas.</title>
        <authorList>
            <person name="Song C."/>
            <person name="Schmidt R."/>
            <person name="de Jager V."/>
            <person name="Krzyzanowska D."/>
            <person name="Jongedijk E."/>
            <person name="Cankar K."/>
            <person name="Beekwilder J."/>
            <person name="van Veen A."/>
            <person name="de Boer W."/>
            <person name="van Veen J.A."/>
            <person name="Garbeva P."/>
        </authorList>
    </citation>
    <scope>NUCLEOTIDE SEQUENCE [LARGE SCALE GENOMIC DNA]</scope>
    <source>
        <strain evidence="1 2">Ter291</strain>
    </source>
</reference>
<evidence type="ECO:0000313" key="2">
    <source>
        <dbReference type="Proteomes" id="UP000074914"/>
    </source>
</evidence>
<sequence>MPSRHSRDQENKDTVPFYPAKALISFIFPNSWRDLLYNLRFSTPGK</sequence>
<dbReference type="Proteomes" id="UP000074914">
    <property type="component" value="Chromosome"/>
</dbReference>
<dbReference type="EMBL" id="CP013236">
    <property type="protein sequence ID" value="AMP13220.1"/>
    <property type="molecule type" value="Genomic_DNA"/>
</dbReference>
<keyword evidence="2" id="KW-1185">Reference proteome</keyword>
<gene>
    <name evidence="1" type="ORF">CPter291_0942</name>
</gene>
<accession>A0ABN4M6N6</accession>
<evidence type="ECO:0000313" key="1">
    <source>
        <dbReference type="EMBL" id="AMP13220.1"/>
    </source>
</evidence>
<proteinExistence type="predicted"/>
<protein>
    <submittedName>
        <fullName evidence="1">Uncharacterized protein</fullName>
    </submittedName>
</protein>
<name>A0ABN4M6N6_9BURK</name>